<accession>A0A6M3XT97</accession>
<protein>
    <submittedName>
        <fullName evidence="2">Uncharacterized protein</fullName>
    </submittedName>
</protein>
<dbReference type="EMBL" id="MT142465">
    <property type="protein sequence ID" value="QJA81605.1"/>
    <property type="molecule type" value="Genomic_DNA"/>
</dbReference>
<gene>
    <name evidence="1" type="ORF">MM415A00504_0005</name>
    <name evidence="2" type="ORF">TM448B02249_0009</name>
</gene>
<dbReference type="EMBL" id="MT144894">
    <property type="protein sequence ID" value="QJI01050.1"/>
    <property type="molecule type" value="Genomic_DNA"/>
</dbReference>
<evidence type="ECO:0000313" key="2">
    <source>
        <dbReference type="EMBL" id="QJI01050.1"/>
    </source>
</evidence>
<dbReference type="AlphaFoldDB" id="A0A6M3XT97"/>
<evidence type="ECO:0000313" key="1">
    <source>
        <dbReference type="EMBL" id="QJA81605.1"/>
    </source>
</evidence>
<organism evidence="2">
    <name type="scientific">viral metagenome</name>
    <dbReference type="NCBI Taxonomy" id="1070528"/>
    <lineage>
        <taxon>unclassified sequences</taxon>
        <taxon>metagenomes</taxon>
        <taxon>organismal metagenomes</taxon>
    </lineage>
</organism>
<name>A0A6M3XT97_9ZZZZ</name>
<proteinExistence type="predicted"/>
<sequence>MARLTSLPVLAALFCVAIVFALGGTRYAEWKKIHDADVAFARHRGTLLLHPEMVVDNLQSIPLDRSFTTDELELGLALSTGQRLDLDTVAVFKIVASGKNFFFARENTPVAPELRLWARVLEVPDATP</sequence>
<reference evidence="2" key="1">
    <citation type="submission" date="2020-03" db="EMBL/GenBank/DDBJ databases">
        <title>The deep terrestrial virosphere.</title>
        <authorList>
            <person name="Holmfeldt K."/>
            <person name="Nilsson E."/>
            <person name="Simone D."/>
            <person name="Lopez-Fernandez M."/>
            <person name="Wu X."/>
            <person name="de Brujin I."/>
            <person name="Lundin D."/>
            <person name="Andersson A."/>
            <person name="Bertilsson S."/>
            <person name="Dopson M."/>
        </authorList>
    </citation>
    <scope>NUCLEOTIDE SEQUENCE</scope>
    <source>
        <strain evidence="1">MM415A00504</strain>
        <strain evidence="2">TM448B02249</strain>
    </source>
</reference>